<dbReference type="GeneID" id="34602662"/>
<dbReference type="RefSeq" id="XP_022510234.1">
    <property type="nucleotide sequence ID" value="XM_022657463.1"/>
</dbReference>
<comment type="caution">
    <text evidence="1">The sequence shown here is derived from an EMBL/GenBank/DDBJ whole genome shotgun (WGS) entry which is preliminary data.</text>
</comment>
<evidence type="ECO:0000313" key="1">
    <source>
        <dbReference type="EMBL" id="OAG38282.1"/>
    </source>
</evidence>
<evidence type="ECO:0000313" key="2">
    <source>
        <dbReference type="Proteomes" id="UP000077002"/>
    </source>
</evidence>
<dbReference type="Proteomes" id="UP000077002">
    <property type="component" value="Unassembled WGS sequence"/>
</dbReference>
<dbReference type="AlphaFoldDB" id="A0A177F4K8"/>
<reference evidence="1 2" key="1">
    <citation type="submission" date="2016-03" db="EMBL/GenBank/DDBJ databases">
        <title>Draft genome sequence of the Fonsecaea monophora CBS 269.37.</title>
        <authorList>
            <person name="Bombassaro A."/>
            <person name="Vinicius W.A."/>
            <person name="De Hoog S."/>
            <person name="Sun J."/>
            <person name="Souza E.M."/>
            <person name="Raittz R.T."/>
            <person name="Costa F."/>
            <person name="Leao A.C."/>
            <person name="Tadra-Sfeir M.Z."/>
            <person name="Baura V."/>
            <person name="Balsanelli E."/>
            <person name="Pedrosa F.O."/>
            <person name="Moreno L.F."/>
            <person name="Steffens M.B."/>
            <person name="Xi L."/>
            <person name="Bocca A.L."/>
            <person name="Felipe M.S."/>
            <person name="Teixeira M."/>
            <person name="Telles Filho F.Q."/>
            <person name="Azevedo C.M."/>
            <person name="Gomes R."/>
            <person name="Vicente V.A."/>
        </authorList>
    </citation>
    <scope>NUCLEOTIDE SEQUENCE [LARGE SCALE GENOMIC DNA]</scope>
    <source>
        <strain evidence="1 2">CBS 269.37</strain>
    </source>
</reference>
<keyword evidence="2" id="KW-1185">Reference proteome</keyword>
<proteinExistence type="predicted"/>
<dbReference type="OrthoDB" id="2522477at2759"/>
<accession>A0A177F4K8</accession>
<organism evidence="1 2">
    <name type="scientific">Fonsecaea monophora</name>
    <dbReference type="NCBI Taxonomy" id="254056"/>
    <lineage>
        <taxon>Eukaryota</taxon>
        <taxon>Fungi</taxon>
        <taxon>Dikarya</taxon>
        <taxon>Ascomycota</taxon>
        <taxon>Pezizomycotina</taxon>
        <taxon>Eurotiomycetes</taxon>
        <taxon>Chaetothyriomycetidae</taxon>
        <taxon>Chaetothyriales</taxon>
        <taxon>Herpotrichiellaceae</taxon>
        <taxon>Fonsecaea</taxon>
    </lineage>
</organism>
<name>A0A177F4K8_9EURO</name>
<evidence type="ECO:0008006" key="3">
    <source>
        <dbReference type="Google" id="ProtNLM"/>
    </source>
</evidence>
<protein>
    <recommendedName>
        <fullName evidence="3">F-box domain-containing protein</fullName>
    </recommendedName>
</protein>
<sequence length="473" mass="54584">MESRIERPLTLLKLPTEILLDIIDLLDSDIFPANRQHVRKVRQTCKALHRLSEPAFFRFLSYADQDQADKLTRVLMEHPHRYDLVNRLIVFPNRLRNNSNDDNMVCDLPKFGKLKVLHIVGPSSRDWSLFAALEPTLASSAFPELRECTLVGMCGHRVCINPLLKLPKLTTLKISVPFFHDDDDSLPIPHSTPLKHLVLLGARGLTPNALASILRLPRALETLEYEYLHDLEVPIFSPWTMLNSMQTDALNGLAVILARRQPRLELLKLYLHRRYCYEAGMDTGVIDLAALTGLKELCLSREVVSSSDFFPKLPEALKVLRIEAAYNNLATVAQDVCRRSKLEAISLPPLVVFQNFLAHTERRLLYARMCLEMPLRQRDDMVVKQHWRAATKFFLKYLQVKEVLFVDRDERFERRIQVTKTERKARMLLNVTPYEHWPVPRLNPPSGSVYPADYFRTSEYRALVQKGLASAWE</sequence>
<dbReference type="SUPFAM" id="SSF52047">
    <property type="entry name" value="RNI-like"/>
    <property type="match status" value="1"/>
</dbReference>
<gene>
    <name evidence="1" type="ORF">AYO21_07508</name>
</gene>
<dbReference type="Gene3D" id="3.80.10.10">
    <property type="entry name" value="Ribonuclease Inhibitor"/>
    <property type="match status" value="1"/>
</dbReference>
<dbReference type="InterPro" id="IPR032675">
    <property type="entry name" value="LRR_dom_sf"/>
</dbReference>
<dbReference type="EMBL" id="LVKK01000058">
    <property type="protein sequence ID" value="OAG38282.1"/>
    <property type="molecule type" value="Genomic_DNA"/>
</dbReference>